<protein>
    <submittedName>
        <fullName evidence="4">Uncharacterized protein</fullName>
    </submittedName>
</protein>
<feature type="region of interest" description="Disordered" evidence="3">
    <location>
        <begin position="364"/>
        <end position="389"/>
    </location>
</feature>
<feature type="compositionally biased region" description="Acidic residues" evidence="3">
    <location>
        <begin position="373"/>
        <end position="385"/>
    </location>
</feature>
<dbReference type="OrthoDB" id="1913536at2759"/>
<name>A0A8T2Q1M6_CERRI</name>
<dbReference type="PROSITE" id="PS50985">
    <property type="entry name" value="GRAS"/>
    <property type="match status" value="1"/>
</dbReference>
<feature type="region of interest" description="Disordered" evidence="3">
    <location>
        <begin position="229"/>
        <end position="252"/>
    </location>
</feature>
<dbReference type="PANTHER" id="PTHR31636">
    <property type="entry name" value="OSJNBA0084A10.13 PROTEIN-RELATED"/>
    <property type="match status" value="1"/>
</dbReference>
<gene>
    <name evidence="4" type="ORF">KP509_38G001000</name>
</gene>
<dbReference type="AlphaFoldDB" id="A0A8T2Q1M6"/>
<keyword evidence="5" id="KW-1185">Reference proteome</keyword>
<evidence type="ECO:0000256" key="2">
    <source>
        <dbReference type="ARBA" id="ARBA00023163"/>
    </source>
</evidence>
<dbReference type="Pfam" id="PF03514">
    <property type="entry name" value="GRAS"/>
    <property type="match status" value="2"/>
</dbReference>
<reference evidence="4" key="1">
    <citation type="submission" date="2021-08" db="EMBL/GenBank/DDBJ databases">
        <title>WGS assembly of Ceratopteris richardii.</title>
        <authorList>
            <person name="Marchant D.B."/>
            <person name="Chen G."/>
            <person name="Jenkins J."/>
            <person name="Shu S."/>
            <person name="Leebens-Mack J."/>
            <person name="Grimwood J."/>
            <person name="Schmutz J."/>
            <person name="Soltis P."/>
            <person name="Soltis D."/>
            <person name="Chen Z.-H."/>
        </authorList>
    </citation>
    <scope>NUCLEOTIDE SEQUENCE</scope>
    <source>
        <strain evidence="4">Whitten #5841</strain>
        <tissue evidence="4">Leaf</tissue>
    </source>
</reference>
<sequence>MLRRMASRVPSLPPLTSSRLASSDWAQSLLSDCARAISENDVQRAQQLLWMLNELSSPYGSHEQRLAHYFMNALFCHMSGSGLRTHHSLCAAAERASSFDSMRKKMLRFQDACPWATFGHVAANGAIMEAMEGETTVRIIDLSSTCCTQWPTLLEALATRAEGAPTVRLTTVVFNDDGLASSVSRVMDEVGARLEKFARLMGVPFQFSVVHPPELNALLDQELAERHFRESASTGRDVDIAGQSSSSSGSRPEPLLQEMLVINCMTALHQIPRSHRTTLLRRMQRLKPKILTLVEDIEACIGSSNDSSFGERFEEVLRYYALYFEALEFSMGKVSSERATLERSAGRSIMKLLGYASNDDAAQPYEQEHENPDNEVEDENVDEECGGSSSSGICRIVPWRDRLQNAGFVPKPFSDDVVDDVRALLKRYRDGWGLATDTSSSTLSYSGATPPSSPHHPHYHHHYQQQQHTLSLTWKDSSVVFASTWAYP</sequence>
<evidence type="ECO:0000256" key="1">
    <source>
        <dbReference type="ARBA" id="ARBA00023015"/>
    </source>
</evidence>
<keyword evidence="2" id="KW-0804">Transcription</keyword>
<evidence type="ECO:0000256" key="3">
    <source>
        <dbReference type="SAM" id="MobiDB-lite"/>
    </source>
</evidence>
<dbReference type="EMBL" id="CM035443">
    <property type="protein sequence ID" value="KAH7277664.1"/>
    <property type="molecule type" value="Genomic_DNA"/>
</dbReference>
<feature type="region of interest" description="Disordered" evidence="3">
    <location>
        <begin position="439"/>
        <end position="464"/>
    </location>
</feature>
<dbReference type="Proteomes" id="UP000825935">
    <property type="component" value="Chromosome 38"/>
</dbReference>
<feature type="compositionally biased region" description="Polar residues" evidence="3">
    <location>
        <begin position="439"/>
        <end position="449"/>
    </location>
</feature>
<keyword evidence="1" id="KW-0805">Transcription regulation</keyword>
<accession>A0A8T2Q1M6</accession>
<dbReference type="OMA" id="TDYSYSF"/>
<proteinExistence type="predicted"/>
<dbReference type="InterPro" id="IPR005202">
    <property type="entry name" value="TF_GRAS"/>
</dbReference>
<evidence type="ECO:0000313" key="4">
    <source>
        <dbReference type="EMBL" id="KAH7277664.1"/>
    </source>
</evidence>
<organism evidence="4 5">
    <name type="scientific">Ceratopteris richardii</name>
    <name type="common">Triangle waterfern</name>
    <dbReference type="NCBI Taxonomy" id="49495"/>
    <lineage>
        <taxon>Eukaryota</taxon>
        <taxon>Viridiplantae</taxon>
        <taxon>Streptophyta</taxon>
        <taxon>Embryophyta</taxon>
        <taxon>Tracheophyta</taxon>
        <taxon>Polypodiopsida</taxon>
        <taxon>Polypodiidae</taxon>
        <taxon>Polypodiales</taxon>
        <taxon>Pteridineae</taxon>
        <taxon>Pteridaceae</taxon>
        <taxon>Parkerioideae</taxon>
        <taxon>Ceratopteris</taxon>
    </lineage>
</organism>
<evidence type="ECO:0000313" key="5">
    <source>
        <dbReference type="Proteomes" id="UP000825935"/>
    </source>
</evidence>
<comment type="caution">
    <text evidence="4">The sequence shown here is derived from an EMBL/GenBank/DDBJ whole genome shotgun (WGS) entry which is preliminary data.</text>
</comment>